<proteinExistence type="predicted"/>
<dbReference type="NCBIfam" id="TIGR04183">
    <property type="entry name" value="Por_Secre_tail"/>
    <property type="match status" value="1"/>
</dbReference>
<evidence type="ECO:0000313" key="4">
    <source>
        <dbReference type="EMBL" id="AZJ33560.1"/>
    </source>
</evidence>
<dbReference type="SUPFAM" id="SSF55486">
    <property type="entry name" value="Metalloproteases ('zincins'), catalytic domain"/>
    <property type="match status" value="1"/>
</dbReference>
<feature type="domain" description="Secretion system C-terminal sorting" evidence="2">
    <location>
        <begin position="1169"/>
        <end position="1232"/>
    </location>
</feature>
<keyword evidence="5" id="KW-1185">Reference proteome</keyword>
<dbReference type="Gene3D" id="3.40.390.10">
    <property type="entry name" value="Collagenase (Catalytic Domain)"/>
    <property type="match status" value="1"/>
</dbReference>
<dbReference type="RefSeq" id="WP_073181855.1">
    <property type="nucleotide sequence ID" value="NZ_CP032544.1"/>
</dbReference>
<evidence type="ECO:0000313" key="5">
    <source>
        <dbReference type="Proteomes" id="UP000269693"/>
    </source>
</evidence>
<dbReference type="Pfam" id="PF18962">
    <property type="entry name" value="Por_Secre_tail"/>
    <property type="match status" value="1"/>
</dbReference>
<dbReference type="InterPro" id="IPR024079">
    <property type="entry name" value="MetalloPept_cat_dom_sf"/>
</dbReference>
<feature type="domain" description="GEVED" evidence="3">
    <location>
        <begin position="1070"/>
        <end position="1136"/>
    </location>
</feature>
<name>A0ABM7CIF9_9FLAO</name>
<feature type="domain" description="GEVED" evidence="3">
    <location>
        <begin position="826"/>
        <end position="892"/>
    </location>
</feature>
<accession>A0ABM7CIF9</accession>
<dbReference type="Proteomes" id="UP000269693">
    <property type="component" value="Chromosome"/>
</dbReference>
<reference evidence="4 5" key="1">
    <citation type="submission" date="2018-09" db="EMBL/GenBank/DDBJ databases">
        <title>Insights into the microbiota of Asian seabass (Lates calcarifer) with tenacibaculosis symptoms and description of sp. nov. Tenacibaculum singaporense.</title>
        <authorList>
            <person name="Miyake S."/>
            <person name="Soh M."/>
            <person name="Azman M.N."/>
            <person name="Ngoh S.Y."/>
            <person name="Orban L."/>
            <person name="Seedorf H."/>
        </authorList>
    </citation>
    <scope>NUCLEOTIDE SEQUENCE [LARGE SCALE GENOMIC DNA]</scope>
    <source>
        <strain evidence="4 5">DSM 13764</strain>
    </source>
</reference>
<keyword evidence="1" id="KW-0732">Signal</keyword>
<dbReference type="Pfam" id="PF13583">
    <property type="entry name" value="Reprolysin_4"/>
    <property type="match status" value="1"/>
</dbReference>
<evidence type="ECO:0000259" key="2">
    <source>
        <dbReference type="Pfam" id="PF18962"/>
    </source>
</evidence>
<dbReference type="CDD" id="cd11304">
    <property type="entry name" value="Cadherin_repeat"/>
    <property type="match status" value="1"/>
</dbReference>
<protein>
    <submittedName>
        <fullName evidence="4">T9SS C-terminal target domain-containing protein</fullName>
    </submittedName>
</protein>
<organism evidence="4 5">
    <name type="scientific">Tenacibaculum mesophilum</name>
    <dbReference type="NCBI Taxonomy" id="104268"/>
    <lineage>
        <taxon>Bacteria</taxon>
        <taxon>Pseudomonadati</taxon>
        <taxon>Bacteroidota</taxon>
        <taxon>Flavobacteriia</taxon>
        <taxon>Flavobacteriales</taxon>
        <taxon>Flavobacteriaceae</taxon>
        <taxon>Tenacibaculum</taxon>
    </lineage>
</organism>
<dbReference type="Pfam" id="PF20009">
    <property type="entry name" value="GEVED"/>
    <property type="match status" value="2"/>
</dbReference>
<dbReference type="EMBL" id="CP032544">
    <property type="protein sequence ID" value="AZJ33560.1"/>
    <property type="molecule type" value="Genomic_DNA"/>
</dbReference>
<dbReference type="InterPro" id="IPR045474">
    <property type="entry name" value="GEVED"/>
</dbReference>
<sequence length="1233" mass="133436">MFKKSTLPFLFAFYLSIASLFSQQLWTRSHKDAITQQKKEIFNTNNTLPKEYILMSLNLEGFKNTLPNSLSKNTPNSKIIQLPNANGQLERFSIKETSYLAPSLAEKYPMIKSFSAQGIDNPSSSAKISIGKDGVHVIISSANEGTSYINPYTKDYKEYIVYKKSSLPPSKDEFSCKVEDTVQKNNISPHQRRNADDGNLRTYRMAIACTGEYAQFHINNQRVPSTASDAEKKAAVLSAMNTTITRVNEVYERDLAVRMVIVDNNDALIFLDADTDGLTNDSARTLIDESQEKCDEIIGDANYDIGHTFSTGAGGLAQLNSVCATNYKAQGVTGRSRPIGDTYDIDYVAHEIGHQFGATHTFNNSCEGNRSSSTAVEPGSGSTIMGYAGICGPNVQNVSDDYFHAVSIAQMWNHIRGSGNCASTSNTGNTAPTANAGNNVSIPKSTPFVLKGTATDVDGTESLSYTWEQIDNEVATMSPLSTNTGGPMFRSLLPSSSADRYMPALSTVLSGNTSTTWEVLPSVARELDFALTVRDNHAGGGSSARDDIKVTVTDAEAFIVTSPNSAVSWGVGSTQTIIWNKGTTDQSPINCANVNIKLSTDGGLTYPIILKNNTPNDGSEDIIIPDTPTTNARILVEASDNIFYNINNSNLTIFPTAPTYSIANNTGDLSVCNIATNELVFDFDYNALYGFNETVNLSYSGAPANSTVTLSNSSISSSGKFTLTVTNLTNISKGDYTITVTATSGSITKSVDILLNVNDNLCNSSGNIASQLSITNVTFNSINNNSTKTTGYSNFTSQNTEVVRGNNYNLTTTINTAGNDNVKTFAWIDWNQNCVFDTNETYDLTSTSAILITVPEGIPTGETIMRVSTRSDADPNSCNLGFNGEVEDYTITVLEPTFSISNSTGDLSVCKQATNEVTFDFDYTALYGFNETVNLSYSGAPTNSTITLTPTSMNASGKFTLTISNLTAEEEEVVVVDTGDYTITVTAASGSMAKSVNILLNVNNSLCNSSGNTESQLSITNVTFNGINNNSDKANGYSDFKSVTTQVVRGETYDLTTTINTAGNSNTNTFAWIDWNQNCAFDANETYDLTSNTLSIIVPEDALLGSTTMRISTKVNSNPNSCGLNFNGEVEDYTITVEESFATDNTLFDDLEIGPIPIDSGKAFEKFKFTVKDKKSTIIRLFDFRGRLLETQKFSTISSQFNEEIQLTKAASGLYLLQVENAGKQVTRKIVVK</sequence>
<dbReference type="InterPro" id="IPR026444">
    <property type="entry name" value="Secre_tail"/>
</dbReference>
<dbReference type="InterPro" id="IPR013783">
    <property type="entry name" value="Ig-like_fold"/>
</dbReference>
<dbReference type="Gene3D" id="2.60.40.10">
    <property type="entry name" value="Immunoglobulins"/>
    <property type="match status" value="1"/>
</dbReference>
<evidence type="ECO:0000256" key="1">
    <source>
        <dbReference type="ARBA" id="ARBA00022729"/>
    </source>
</evidence>
<gene>
    <name evidence="4" type="ORF">D6200_13675</name>
</gene>
<evidence type="ECO:0000259" key="3">
    <source>
        <dbReference type="Pfam" id="PF20009"/>
    </source>
</evidence>